<dbReference type="Proteomes" id="UP000621436">
    <property type="component" value="Unassembled WGS sequence"/>
</dbReference>
<dbReference type="InterPro" id="IPR010359">
    <property type="entry name" value="IrrE_HExxH"/>
</dbReference>
<accession>A0A931APK6</accession>
<dbReference type="Gene3D" id="1.10.10.2910">
    <property type="match status" value="1"/>
</dbReference>
<gene>
    <name evidence="2" type="ORF">I0Q91_00210</name>
</gene>
<reference evidence="2" key="1">
    <citation type="submission" date="2020-11" db="EMBL/GenBank/DDBJ databases">
        <title>Halonatronomonas betainensis gen. nov., sp. nov. a novel haloalkaliphilic representative of the family Halanaerobiacae capable of betaine degradation.</title>
        <authorList>
            <person name="Boltyanskaya Y."/>
            <person name="Kevbrin V."/>
            <person name="Detkova E."/>
            <person name="Grouzdev D.S."/>
            <person name="Koziaeva V."/>
            <person name="Zhilina T."/>
        </authorList>
    </citation>
    <scope>NUCLEOTIDE SEQUENCE</scope>
    <source>
        <strain evidence="2">Z-7014</strain>
    </source>
</reference>
<sequence>MDIKINFNFLDGENISILYYNNANNQLYILLSNNPDDEETDRLIAHELSHYLLHPNCYNHNIEIKSKYITNLLDSEANTLAEEILKKHNSHIT</sequence>
<dbReference type="AlphaFoldDB" id="A0A931APK6"/>
<proteinExistence type="predicted"/>
<organism evidence="2 3">
    <name type="scientific">Halonatronomonas betaini</name>
    <dbReference type="NCBI Taxonomy" id="2778430"/>
    <lineage>
        <taxon>Bacteria</taxon>
        <taxon>Bacillati</taxon>
        <taxon>Bacillota</taxon>
        <taxon>Clostridia</taxon>
        <taxon>Halanaerobiales</taxon>
        <taxon>Halarsenatibacteraceae</taxon>
        <taxon>Halonatronomonas</taxon>
    </lineage>
</organism>
<dbReference type="EMBL" id="JADPIE010000001">
    <property type="protein sequence ID" value="MBF8435486.1"/>
    <property type="molecule type" value="Genomic_DNA"/>
</dbReference>
<evidence type="ECO:0000313" key="2">
    <source>
        <dbReference type="EMBL" id="MBF8435486.1"/>
    </source>
</evidence>
<dbReference type="RefSeq" id="WP_270452104.1">
    <property type="nucleotide sequence ID" value="NZ_JADPIE010000001.1"/>
</dbReference>
<name>A0A931APK6_9FIRM</name>
<evidence type="ECO:0000259" key="1">
    <source>
        <dbReference type="Pfam" id="PF06114"/>
    </source>
</evidence>
<dbReference type="Pfam" id="PF06114">
    <property type="entry name" value="Peptidase_M78"/>
    <property type="match status" value="1"/>
</dbReference>
<protein>
    <submittedName>
        <fullName evidence="2">ImmA/IrrE family metallo-endopeptidase</fullName>
    </submittedName>
</protein>
<feature type="domain" description="IrrE N-terminal-like" evidence="1">
    <location>
        <begin position="2"/>
        <end position="85"/>
    </location>
</feature>
<keyword evidence="3" id="KW-1185">Reference proteome</keyword>
<evidence type="ECO:0000313" key="3">
    <source>
        <dbReference type="Proteomes" id="UP000621436"/>
    </source>
</evidence>
<comment type="caution">
    <text evidence="2">The sequence shown here is derived from an EMBL/GenBank/DDBJ whole genome shotgun (WGS) entry which is preliminary data.</text>
</comment>